<dbReference type="Pfam" id="PF06677">
    <property type="entry name" value="Auto_anti-p27"/>
    <property type="match status" value="2"/>
</dbReference>
<evidence type="ECO:0000313" key="3">
    <source>
        <dbReference type="Proteomes" id="UP001304243"/>
    </source>
</evidence>
<dbReference type="AlphaFoldDB" id="A0AAN7HW84"/>
<dbReference type="RefSeq" id="XP_064676899.1">
    <property type="nucleotide sequence ID" value="XM_064825681.1"/>
</dbReference>
<feature type="compositionally biased region" description="Polar residues" evidence="1">
    <location>
        <begin position="193"/>
        <end position="207"/>
    </location>
</feature>
<comment type="caution">
    <text evidence="2">The sequence shown here is derived from an EMBL/GenBank/DDBJ whole genome shotgun (WGS) entry which is preliminary data.</text>
</comment>
<dbReference type="InterPro" id="IPR009563">
    <property type="entry name" value="SSSCA1"/>
</dbReference>
<dbReference type="InterPro" id="IPR051888">
    <property type="entry name" value="UPF0148_domain"/>
</dbReference>
<keyword evidence="3" id="KW-1185">Reference proteome</keyword>
<proteinExistence type="predicted"/>
<protein>
    <submittedName>
        <fullName evidence="2">Uncharacterized protein</fullName>
    </submittedName>
</protein>
<organism evidence="2 3">
    <name type="scientific">Mucor velutinosus</name>
    <dbReference type="NCBI Taxonomy" id="708070"/>
    <lineage>
        <taxon>Eukaryota</taxon>
        <taxon>Fungi</taxon>
        <taxon>Fungi incertae sedis</taxon>
        <taxon>Mucoromycota</taxon>
        <taxon>Mucoromycotina</taxon>
        <taxon>Mucoromycetes</taxon>
        <taxon>Mucorales</taxon>
        <taxon>Mucorineae</taxon>
        <taxon>Mucoraceae</taxon>
        <taxon>Mucor</taxon>
    </lineage>
</organism>
<feature type="compositionally biased region" description="Low complexity" evidence="1">
    <location>
        <begin position="222"/>
        <end position="236"/>
    </location>
</feature>
<dbReference type="PANTHER" id="PTHR16537">
    <property type="entry name" value="SJOEGREN SYNDROME/SCLERODERMA AUTOANTIGEN 1"/>
    <property type="match status" value="1"/>
</dbReference>
<dbReference type="EMBL" id="JASEJX010000034">
    <property type="protein sequence ID" value="KAK4510233.1"/>
    <property type="molecule type" value="Genomic_DNA"/>
</dbReference>
<sequence length="297" mass="32688">MLKASRTEKEAGDLLGTYLLQGWIMTDEICKMESCSFPLMRSKDGSLSFCTYHDQLPNNGATFNYKKSASSTPAPTATADAETQHDKALKDAVVHPAAVETAVDNGEEELRIRRERREQSSKASQLIGQKMLQRWALLNEHCPNPTCYAVPLIRNPDTKQMYCVICENIILTEEEALALEKKKTLEQAAAPKPTQTKPVHSPIVSQVTEERKRQKTEAPAVSQINNNSSSSSTSSGFYSSKIVVSTLSSKMNELTERVKSCHDPTELIQLFKAIKQCAGAVEACLAAGQAYDKSVSI</sequence>
<dbReference type="PANTHER" id="PTHR16537:SF1">
    <property type="entry name" value="PROTEIN ZNRD2"/>
    <property type="match status" value="1"/>
</dbReference>
<name>A0AAN7HW84_9FUNG</name>
<dbReference type="Proteomes" id="UP001304243">
    <property type="component" value="Unassembled WGS sequence"/>
</dbReference>
<dbReference type="GeneID" id="89950092"/>
<feature type="region of interest" description="Disordered" evidence="1">
    <location>
        <begin position="188"/>
        <end position="236"/>
    </location>
</feature>
<gene>
    <name evidence="2" type="ORF">ATC70_006406</name>
</gene>
<reference evidence="2 3" key="1">
    <citation type="submission" date="2022-11" db="EMBL/GenBank/DDBJ databases">
        <title>Mucor velutinosus strain NIH1002 WGS.</title>
        <authorList>
            <person name="Subramanian P."/>
            <person name="Mullikin J.C."/>
            <person name="Segre J.A."/>
            <person name="Zelazny A.M."/>
        </authorList>
    </citation>
    <scope>NUCLEOTIDE SEQUENCE [LARGE SCALE GENOMIC DNA]</scope>
    <source>
        <strain evidence="2 3">NIH1002</strain>
    </source>
</reference>
<evidence type="ECO:0000313" key="2">
    <source>
        <dbReference type="EMBL" id="KAK4510233.1"/>
    </source>
</evidence>
<accession>A0AAN7HW84</accession>
<evidence type="ECO:0000256" key="1">
    <source>
        <dbReference type="SAM" id="MobiDB-lite"/>
    </source>
</evidence>